<dbReference type="OrthoDB" id="9781505at2"/>
<proteinExistence type="predicted"/>
<reference evidence="3 4" key="1">
    <citation type="submission" date="2019-02" db="EMBL/GenBank/DDBJ databases">
        <authorList>
            <person name="Fomenkov A."/>
            <person name="Dubinina G."/>
            <person name="Grabovich M."/>
            <person name="Vincze T."/>
            <person name="Roberts R.J."/>
        </authorList>
    </citation>
    <scope>NUCLEOTIDE SEQUENCE [LARGE SCALE GENOMIC DNA]</scope>
    <source>
        <strain evidence="3 4">P</strain>
    </source>
</reference>
<evidence type="ECO:0000256" key="1">
    <source>
        <dbReference type="SAM" id="Phobius"/>
    </source>
</evidence>
<dbReference type="PANTHER" id="PTHR45228:SF5">
    <property type="entry name" value="CYCLIC DI-GMP PHOSPHODIESTERASE VC_1348-RELATED"/>
    <property type="match status" value="1"/>
</dbReference>
<evidence type="ECO:0000313" key="3">
    <source>
        <dbReference type="EMBL" id="QEN04106.1"/>
    </source>
</evidence>
<evidence type="ECO:0000259" key="2">
    <source>
        <dbReference type="PROSITE" id="PS51832"/>
    </source>
</evidence>
<keyword evidence="1" id="KW-1133">Transmembrane helix</keyword>
<feature type="domain" description="HD-GYP" evidence="2">
    <location>
        <begin position="183"/>
        <end position="392"/>
    </location>
</feature>
<reference evidence="3 4" key="2">
    <citation type="submission" date="2019-09" db="EMBL/GenBank/DDBJ databases">
        <title>Complete Genome Sequence and Methylome Analysis of free living Spirochaetas.</title>
        <authorList>
            <person name="Leshcheva N."/>
            <person name="Mikheeva N."/>
        </authorList>
    </citation>
    <scope>NUCLEOTIDE SEQUENCE [LARGE SCALE GENOMIC DNA]</scope>
    <source>
        <strain evidence="3 4">P</strain>
    </source>
</reference>
<dbReference type="InterPro" id="IPR048437">
    <property type="entry name" value="MASE11"/>
</dbReference>
<dbReference type="SUPFAM" id="SSF109604">
    <property type="entry name" value="HD-domain/PDEase-like"/>
    <property type="match status" value="1"/>
</dbReference>
<dbReference type="KEGG" id="sper:EW093_05120"/>
<dbReference type="Pfam" id="PF13487">
    <property type="entry name" value="HD_5"/>
    <property type="match status" value="1"/>
</dbReference>
<sequence length="392" mass="44077">MTNSSEMFLWRKKVCDTVFYLFSFFGFFAYIPSMLLSIKEELWSVVIADTIIYFVCIFLTFNKKINLTIKAAIGAALFHLLGVILIVTLGPKGSGSIWLFASTVIAAMLLGNKGAVIAFISNVILQVLFFFLIKRDFFSWQATSSMTSSAWIVNALNYIVLNFVIVVINSVFIAGFKSVIEKMASTRDASIIGLAKLAEYRDNDTGFHLIRLKRYCIILGKELSKNDKYKEYLTDEYISDLAISSLLHDIGKVGVPDSILLKDGPLTDEEYDIIKRHPLSGSYVIKEIEKNIEGRSLYTMGRDIALCHHEKWDGSGYPMGLSGVNIPLSARIVALVDVFDALINKRVYKDGFTFEKSIEIIRDGSGTYFDPDIVEAFLKVKDKIKPLTYQVI</sequence>
<dbReference type="InterPro" id="IPR003607">
    <property type="entry name" value="HD/PDEase_dom"/>
</dbReference>
<keyword evidence="1" id="KW-0472">Membrane</keyword>
<organism evidence="3 4">
    <name type="scientific">Thiospirochaeta perfilievii</name>
    <dbReference type="NCBI Taxonomy" id="252967"/>
    <lineage>
        <taxon>Bacteria</taxon>
        <taxon>Pseudomonadati</taxon>
        <taxon>Spirochaetota</taxon>
        <taxon>Spirochaetia</taxon>
        <taxon>Spirochaetales</taxon>
        <taxon>Spirochaetaceae</taxon>
        <taxon>Thiospirochaeta</taxon>
    </lineage>
</organism>
<dbReference type="InterPro" id="IPR037522">
    <property type="entry name" value="HD_GYP_dom"/>
</dbReference>
<gene>
    <name evidence="3" type="ORF">EW093_05120</name>
</gene>
<keyword evidence="4" id="KW-1185">Reference proteome</keyword>
<dbReference type="InterPro" id="IPR052020">
    <property type="entry name" value="Cyclic_di-GMP/3'3'-cGAMP_PDE"/>
</dbReference>
<dbReference type="CDD" id="cd00077">
    <property type="entry name" value="HDc"/>
    <property type="match status" value="1"/>
</dbReference>
<evidence type="ECO:0000313" key="4">
    <source>
        <dbReference type="Proteomes" id="UP000323824"/>
    </source>
</evidence>
<feature type="transmembrane region" description="Helical" evidence="1">
    <location>
        <begin position="42"/>
        <end position="61"/>
    </location>
</feature>
<feature type="transmembrane region" description="Helical" evidence="1">
    <location>
        <begin position="17"/>
        <end position="36"/>
    </location>
</feature>
<dbReference type="AlphaFoldDB" id="A0A5C1QBJ6"/>
<dbReference type="PANTHER" id="PTHR45228">
    <property type="entry name" value="CYCLIC DI-GMP PHOSPHODIESTERASE TM_0186-RELATED"/>
    <property type="match status" value="1"/>
</dbReference>
<dbReference type="SMART" id="SM00471">
    <property type="entry name" value="HDc"/>
    <property type="match status" value="1"/>
</dbReference>
<feature type="transmembrane region" description="Helical" evidence="1">
    <location>
        <begin position="68"/>
        <end position="89"/>
    </location>
</feature>
<dbReference type="Pfam" id="PF20969">
    <property type="entry name" value="MASE11"/>
    <property type="match status" value="1"/>
</dbReference>
<dbReference type="Gene3D" id="1.10.3210.10">
    <property type="entry name" value="Hypothetical protein af1432"/>
    <property type="match status" value="1"/>
</dbReference>
<feature type="transmembrane region" description="Helical" evidence="1">
    <location>
        <begin position="155"/>
        <end position="176"/>
    </location>
</feature>
<dbReference type="Proteomes" id="UP000323824">
    <property type="component" value="Chromosome"/>
</dbReference>
<dbReference type="PROSITE" id="PS51832">
    <property type="entry name" value="HD_GYP"/>
    <property type="match status" value="1"/>
</dbReference>
<protein>
    <submittedName>
        <fullName evidence="3">HD domain-containing protein</fullName>
    </submittedName>
</protein>
<keyword evidence="1" id="KW-0812">Transmembrane</keyword>
<name>A0A5C1QBJ6_9SPIO</name>
<dbReference type="RefSeq" id="WP_149567363.1">
    <property type="nucleotide sequence ID" value="NZ_CP035807.1"/>
</dbReference>
<feature type="transmembrane region" description="Helical" evidence="1">
    <location>
        <begin position="116"/>
        <end position="135"/>
    </location>
</feature>
<accession>A0A5C1QBJ6</accession>
<dbReference type="EMBL" id="CP035807">
    <property type="protein sequence ID" value="QEN04106.1"/>
    <property type="molecule type" value="Genomic_DNA"/>
</dbReference>